<evidence type="ECO:0000313" key="9">
    <source>
        <dbReference type="Proteomes" id="UP000641803"/>
    </source>
</evidence>
<evidence type="ECO:0000259" key="6">
    <source>
        <dbReference type="PROSITE" id="PS50112"/>
    </source>
</evidence>
<comment type="caution">
    <text evidence="8">The sequence shown here is derived from an EMBL/GenBank/DDBJ whole genome shotgun (WGS) entry which is preliminary data.</text>
</comment>
<keyword evidence="4" id="KW-0808">Transferase</keyword>
<comment type="catalytic activity">
    <reaction evidence="1">
        <text>ATP + protein L-histidine = ADP + protein N-phospho-L-histidine.</text>
        <dbReference type="EC" id="2.7.13.3"/>
    </reaction>
</comment>
<reference evidence="8 9" key="1">
    <citation type="submission" date="2020-08" db="EMBL/GenBank/DDBJ databases">
        <title>A Genomic Blueprint of the Chicken Gut Microbiome.</title>
        <authorList>
            <person name="Gilroy R."/>
            <person name="Ravi A."/>
            <person name="Getino M."/>
            <person name="Pursley I."/>
            <person name="Horton D.L."/>
            <person name="Alikhan N.-F."/>
            <person name="Baker D."/>
            <person name="Gharbi K."/>
            <person name="Hall N."/>
            <person name="Watson M."/>
            <person name="Adriaenssens E.M."/>
            <person name="Foster-Nyarko E."/>
            <person name="Jarju S."/>
            <person name="Secka A."/>
            <person name="Antonio M."/>
            <person name="Oren A."/>
            <person name="Chaudhuri R."/>
            <person name="La Ragione R.M."/>
            <person name="Hildebrand F."/>
            <person name="Pallen M.J."/>
        </authorList>
    </citation>
    <scope>NUCLEOTIDE SEQUENCE [LARGE SCALE GENOMIC DNA]</scope>
    <source>
        <strain evidence="8 9">Sa4CUA1</strain>
    </source>
</reference>
<proteinExistence type="predicted"/>
<dbReference type="InterPro" id="IPR036388">
    <property type="entry name" value="WH-like_DNA-bd_sf"/>
</dbReference>
<evidence type="ECO:0000256" key="1">
    <source>
        <dbReference type="ARBA" id="ARBA00000085"/>
    </source>
</evidence>
<dbReference type="PROSITE" id="PS50112">
    <property type="entry name" value="PAS"/>
    <property type="match status" value="1"/>
</dbReference>
<dbReference type="EMBL" id="JACSQQ010000033">
    <property type="protein sequence ID" value="MBD7951889.1"/>
    <property type="molecule type" value="Genomic_DNA"/>
</dbReference>
<dbReference type="PANTHER" id="PTHR43304">
    <property type="entry name" value="PHYTOCHROME-LIKE PROTEIN CPH1"/>
    <property type="match status" value="1"/>
</dbReference>
<dbReference type="Gene3D" id="3.30.450.20">
    <property type="entry name" value="PAS domain"/>
    <property type="match status" value="1"/>
</dbReference>
<evidence type="ECO:0000256" key="3">
    <source>
        <dbReference type="ARBA" id="ARBA00022553"/>
    </source>
</evidence>
<dbReference type="SUPFAM" id="SSF55785">
    <property type="entry name" value="PYP-like sensor domain (PAS domain)"/>
    <property type="match status" value="1"/>
</dbReference>
<dbReference type="InterPro" id="IPR035965">
    <property type="entry name" value="PAS-like_dom_sf"/>
</dbReference>
<protein>
    <recommendedName>
        <fullName evidence="2">histidine kinase</fullName>
        <ecNumber evidence="2">2.7.13.3</ecNumber>
    </recommendedName>
</protein>
<dbReference type="RefSeq" id="WP_191797217.1">
    <property type="nucleotide sequence ID" value="NZ_JACSQQ010000033.1"/>
</dbReference>
<evidence type="ECO:0000256" key="5">
    <source>
        <dbReference type="ARBA" id="ARBA00022777"/>
    </source>
</evidence>
<dbReference type="InterPro" id="IPR000014">
    <property type="entry name" value="PAS"/>
</dbReference>
<dbReference type="SMART" id="SM01012">
    <property type="entry name" value="ANTAR"/>
    <property type="match status" value="1"/>
</dbReference>
<dbReference type="InterPro" id="IPR052162">
    <property type="entry name" value="Sensor_kinase/Photoreceptor"/>
</dbReference>
<evidence type="ECO:0000313" key="8">
    <source>
        <dbReference type="EMBL" id="MBD7951889.1"/>
    </source>
</evidence>
<keyword evidence="3" id="KW-0597">Phosphoprotein</keyword>
<dbReference type="PROSITE" id="PS50921">
    <property type="entry name" value="ANTAR"/>
    <property type="match status" value="1"/>
</dbReference>
<dbReference type="Proteomes" id="UP000641803">
    <property type="component" value="Unassembled WGS sequence"/>
</dbReference>
<keyword evidence="5" id="KW-0418">Kinase</keyword>
<feature type="domain" description="ANTAR" evidence="7">
    <location>
        <begin position="134"/>
        <end position="195"/>
    </location>
</feature>
<name>A0ABR8RVQ7_9CELL</name>
<dbReference type="InterPro" id="IPR013655">
    <property type="entry name" value="PAS_fold_3"/>
</dbReference>
<accession>A0ABR8RVQ7</accession>
<dbReference type="Pfam" id="PF08447">
    <property type="entry name" value="PAS_3"/>
    <property type="match status" value="1"/>
</dbReference>
<sequence>MAQDTTDENDQGLVAALLAGGRQPVARYTLDVPTGRWWWSDELFEMHGFAPHEVVPTTQLMLAHKHPDDVTRVAEILADVTRTGAPFSGMHRIIDATGRTRILGVVGQGDVDPASGEVTQVTGYFMDLTDSQEAFAQAHATQAVSASAARRATIEQAKGALMVVYGLDDAEAFEVLRHHSSVTNEPVRDLATRLLASLAGDHDGASLMREDLDHFFEAPRPPTRANQVG</sequence>
<evidence type="ECO:0000256" key="4">
    <source>
        <dbReference type="ARBA" id="ARBA00022679"/>
    </source>
</evidence>
<dbReference type="Pfam" id="PF03861">
    <property type="entry name" value="ANTAR"/>
    <property type="match status" value="1"/>
</dbReference>
<dbReference type="InterPro" id="IPR005561">
    <property type="entry name" value="ANTAR"/>
</dbReference>
<evidence type="ECO:0000256" key="2">
    <source>
        <dbReference type="ARBA" id="ARBA00012438"/>
    </source>
</evidence>
<dbReference type="Gene3D" id="1.10.10.10">
    <property type="entry name" value="Winged helix-like DNA-binding domain superfamily/Winged helix DNA-binding domain"/>
    <property type="match status" value="1"/>
</dbReference>
<keyword evidence="9" id="KW-1185">Reference proteome</keyword>
<feature type="domain" description="PAS" evidence="6">
    <location>
        <begin position="39"/>
        <end position="84"/>
    </location>
</feature>
<organism evidence="8 9">
    <name type="scientific">Oerskovia rustica</name>
    <dbReference type="NCBI Taxonomy" id="2762237"/>
    <lineage>
        <taxon>Bacteria</taxon>
        <taxon>Bacillati</taxon>
        <taxon>Actinomycetota</taxon>
        <taxon>Actinomycetes</taxon>
        <taxon>Micrococcales</taxon>
        <taxon>Cellulomonadaceae</taxon>
        <taxon>Oerskovia</taxon>
    </lineage>
</organism>
<gene>
    <name evidence="8" type="ORF">H9652_15910</name>
</gene>
<dbReference type="EC" id="2.7.13.3" evidence="2"/>
<evidence type="ECO:0000259" key="7">
    <source>
        <dbReference type="PROSITE" id="PS50921"/>
    </source>
</evidence>
<dbReference type="PANTHER" id="PTHR43304:SF1">
    <property type="entry name" value="PAC DOMAIN-CONTAINING PROTEIN"/>
    <property type="match status" value="1"/>
</dbReference>